<dbReference type="PANTHER" id="PTHR47505">
    <property type="entry name" value="DNA UTILIZATION PROTEIN YHGH"/>
    <property type="match status" value="1"/>
</dbReference>
<dbReference type="InterPro" id="IPR000836">
    <property type="entry name" value="PRTase_dom"/>
</dbReference>
<feature type="domain" description="Phosphoribosyltransferase" evidence="2">
    <location>
        <begin position="188"/>
        <end position="239"/>
    </location>
</feature>
<evidence type="ECO:0000256" key="1">
    <source>
        <dbReference type="ARBA" id="ARBA00008007"/>
    </source>
</evidence>
<dbReference type="Gene3D" id="3.40.50.2020">
    <property type="match status" value="1"/>
</dbReference>
<dbReference type="InterPro" id="IPR051910">
    <property type="entry name" value="ComF/GntX_DNA_util-trans"/>
</dbReference>
<sequence length="243" mass="26047">MKAALRMIYPPQCLGCSAAVEQDGALCPQCWRDCAFVSGCACRRCGVPLPGSGDGDAALGDASMICDDCLRVERPWRHGRAALIYSGVGRQLVMSLKHGDRPDLAGPLGGWLSVAAAPLVRPGMVVAPVPLHPRRLLKRKFNQAALLSAQAARVHGLMHRPTLLYRRRSTAAQDRRSLTERYENLKDALGVTPRHRHEIEGRSVLLIDDVMASGATMTAAAEALLEAGAATVSIAVLARAVKE</sequence>
<comment type="similarity">
    <text evidence="1">Belongs to the ComF/GntX family.</text>
</comment>
<evidence type="ECO:0000259" key="3">
    <source>
        <dbReference type="Pfam" id="PF18912"/>
    </source>
</evidence>
<dbReference type="PANTHER" id="PTHR47505:SF1">
    <property type="entry name" value="DNA UTILIZATION PROTEIN YHGH"/>
    <property type="match status" value="1"/>
</dbReference>
<organism evidence="4 5">
    <name type="scientific">Paracoccus aurantiacus</name>
    <dbReference type="NCBI Taxonomy" id="2599412"/>
    <lineage>
        <taxon>Bacteria</taxon>
        <taxon>Pseudomonadati</taxon>
        <taxon>Pseudomonadota</taxon>
        <taxon>Alphaproteobacteria</taxon>
        <taxon>Rhodobacterales</taxon>
        <taxon>Paracoccaceae</taxon>
        <taxon>Paracoccus</taxon>
    </lineage>
</organism>
<protein>
    <submittedName>
        <fullName evidence="4">ComF family protein</fullName>
    </submittedName>
</protein>
<keyword evidence="5" id="KW-1185">Reference proteome</keyword>
<dbReference type="Proteomes" id="UP000321562">
    <property type="component" value="Unassembled WGS sequence"/>
</dbReference>
<dbReference type="SUPFAM" id="SSF53271">
    <property type="entry name" value="PRTase-like"/>
    <property type="match status" value="1"/>
</dbReference>
<evidence type="ECO:0000313" key="4">
    <source>
        <dbReference type="EMBL" id="TXB70094.1"/>
    </source>
</evidence>
<name>A0A5C6S934_9RHOB</name>
<comment type="caution">
    <text evidence="4">The sequence shown here is derived from an EMBL/GenBank/DDBJ whole genome shotgun (WGS) entry which is preliminary data.</text>
</comment>
<dbReference type="AlphaFoldDB" id="A0A5C6S934"/>
<reference evidence="4 5" key="1">
    <citation type="submission" date="2019-08" db="EMBL/GenBank/DDBJ databases">
        <authorList>
            <person name="Ye J."/>
        </authorList>
    </citation>
    <scope>NUCLEOTIDE SEQUENCE [LARGE SCALE GENOMIC DNA]</scope>
    <source>
        <strain evidence="4 5">TK008</strain>
    </source>
</reference>
<accession>A0A5C6S934</accession>
<dbReference type="Pfam" id="PF00156">
    <property type="entry name" value="Pribosyltran"/>
    <property type="match status" value="1"/>
</dbReference>
<gene>
    <name evidence="4" type="ORF">FQV27_06765</name>
</gene>
<feature type="domain" description="Double zinc ribbon" evidence="3">
    <location>
        <begin position="5"/>
        <end position="70"/>
    </location>
</feature>
<evidence type="ECO:0000313" key="5">
    <source>
        <dbReference type="Proteomes" id="UP000321562"/>
    </source>
</evidence>
<dbReference type="InterPro" id="IPR029057">
    <property type="entry name" value="PRTase-like"/>
</dbReference>
<evidence type="ECO:0000259" key="2">
    <source>
        <dbReference type="Pfam" id="PF00156"/>
    </source>
</evidence>
<dbReference type="CDD" id="cd06223">
    <property type="entry name" value="PRTases_typeI"/>
    <property type="match status" value="1"/>
</dbReference>
<dbReference type="InterPro" id="IPR044005">
    <property type="entry name" value="DZR_2"/>
</dbReference>
<dbReference type="Pfam" id="PF18912">
    <property type="entry name" value="DZR_2"/>
    <property type="match status" value="1"/>
</dbReference>
<proteinExistence type="inferred from homology"/>
<dbReference type="EMBL" id="VOPL01000002">
    <property type="protein sequence ID" value="TXB70094.1"/>
    <property type="molecule type" value="Genomic_DNA"/>
</dbReference>
<dbReference type="OrthoDB" id="9779910at2"/>